<dbReference type="Proteomes" id="UP000885830">
    <property type="component" value="Unassembled WGS sequence"/>
</dbReference>
<evidence type="ECO:0000259" key="6">
    <source>
        <dbReference type="Pfam" id="PF00275"/>
    </source>
</evidence>
<proteinExistence type="inferred from homology"/>
<dbReference type="InterPro" id="IPR036968">
    <property type="entry name" value="Enolpyruvate_Tfrase_sf"/>
</dbReference>
<keyword evidence="5" id="KW-0057">Aromatic amino acid biosynthesis</keyword>
<dbReference type="SUPFAM" id="SSF55205">
    <property type="entry name" value="EPT/RTPC-like"/>
    <property type="match status" value="1"/>
</dbReference>
<feature type="non-terminal residue" evidence="7">
    <location>
        <position position="229"/>
    </location>
</feature>
<protein>
    <submittedName>
        <fullName evidence="7">3-phosphoshikimate 1-carboxyvinyltransferase</fullName>
    </submittedName>
</protein>
<dbReference type="EMBL" id="DRMJ01000322">
    <property type="protein sequence ID" value="HHL43203.1"/>
    <property type="molecule type" value="Genomic_DNA"/>
</dbReference>
<evidence type="ECO:0000256" key="3">
    <source>
        <dbReference type="ARBA" id="ARBA00022605"/>
    </source>
</evidence>
<dbReference type="Pfam" id="PF00275">
    <property type="entry name" value="EPSP_synthase"/>
    <property type="match status" value="1"/>
</dbReference>
<dbReference type="PROSITE" id="PS00104">
    <property type="entry name" value="EPSP_SYNTHASE_1"/>
    <property type="match status" value="1"/>
</dbReference>
<dbReference type="InterPro" id="IPR023193">
    <property type="entry name" value="EPSP_synthase_CS"/>
</dbReference>
<name>A0A7C5R107_9PROT</name>
<dbReference type="InterPro" id="IPR001986">
    <property type="entry name" value="Enolpyruvate_Tfrase_dom"/>
</dbReference>
<keyword evidence="4" id="KW-0808">Transferase</keyword>
<evidence type="ECO:0000256" key="1">
    <source>
        <dbReference type="ARBA" id="ARBA00009948"/>
    </source>
</evidence>
<dbReference type="InterPro" id="IPR013792">
    <property type="entry name" value="RNA3'P_cycl/enolpyr_Trfase_a/b"/>
</dbReference>
<dbReference type="FunFam" id="3.65.10.10:FF:000005">
    <property type="entry name" value="3-phosphoshikimate 1-carboxyvinyltransferase"/>
    <property type="match status" value="1"/>
</dbReference>
<dbReference type="PANTHER" id="PTHR21090:SF5">
    <property type="entry name" value="PENTAFUNCTIONAL AROM POLYPEPTIDE"/>
    <property type="match status" value="1"/>
</dbReference>
<keyword evidence="2" id="KW-0963">Cytoplasm</keyword>
<dbReference type="GO" id="GO:0009423">
    <property type="term" value="P:chorismate biosynthetic process"/>
    <property type="evidence" value="ECO:0007669"/>
    <property type="project" value="TreeGrafter"/>
</dbReference>
<dbReference type="AlphaFoldDB" id="A0A7C5R107"/>
<feature type="domain" description="Enolpyruvate transferase" evidence="6">
    <location>
        <begin position="11"/>
        <end position="217"/>
    </location>
</feature>
<dbReference type="GO" id="GO:0009073">
    <property type="term" value="P:aromatic amino acid family biosynthetic process"/>
    <property type="evidence" value="ECO:0007669"/>
    <property type="project" value="UniProtKB-KW"/>
</dbReference>
<dbReference type="GO" id="GO:0003866">
    <property type="term" value="F:3-phosphoshikimate 1-carboxyvinyltransferase activity"/>
    <property type="evidence" value="ECO:0007669"/>
    <property type="project" value="TreeGrafter"/>
</dbReference>
<evidence type="ECO:0000256" key="2">
    <source>
        <dbReference type="ARBA" id="ARBA00022490"/>
    </source>
</evidence>
<evidence type="ECO:0000313" key="7">
    <source>
        <dbReference type="EMBL" id="HHL43203.1"/>
    </source>
</evidence>
<dbReference type="PANTHER" id="PTHR21090">
    <property type="entry name" value="AROM/DEHYDROQUINATE SYNTHASE"/>
    <property type="match status" value="1"/>
</dbReference>
<keyword evidence="3" id="KW-0028">Amino-acid biosynthesis</keyword>
<reference evidence="7" key="1">
    <citation type="journal article" date="2020" name="mSystems">
        <title>Genome- and Community-Level Interaction Insights into Carbon Utilization and Element Cycling Functions of Hydrothermarchaeota in Hydrothermal Sediment.</title>
        <authorList>
            <person name="Zhou Z."/>
            <person name="Liu Y."/>
            <person name="Xu W."/>
            <person name="Pan J."/>
            <person name="Luo Z.H."/>
            <person name="Li M."/>
        </authorList>
    </citation>
    <scope>NUCLEOTIDE SEQUENCE [LARGE SCALE GENOMIC DNA]</scope>
    <source>
        <strain evidence="7">HyVt-485</strain>
    </source>
</reference>
<evidence type="ECO:0000256" key="5">
    <source>
        <dbReference type="ARBA" id="ARBA00023141"/>
    </source>
</evidence>
<accession>A0A7C5R107</accession>
<evidence type="ECO:0000256" key="4">
    <source>
        <dbReference type="ARBA" id="ARBA00022679"/>
    </source>
</evidence>
<dbReference type="Gene3D" id="3.65.10.10">
    <property type="entry name" value="Enolpyruvate transferase domain"/>
    <property type="match status" value="1"/>
</dbReference>
<dbReference type="GO" id="GO:0008652">
    <property type="term" value="P:amino acid biosynthetic process"/>
    <property type="evidence" value="ECO:0007669"/>
    <property type="project" value="UniProtKB-KW"/>
</dbReference>
<organism evidence="7">
    <name type="scientific">Hellea balneolensis</name>
    <dbReference type="NCBI Taxonomy" id="287478"/>
    <lineage>
        <taxon>Bacteria</taxon>
        <taxon>Pseudomonadati</taxon>
        <taxon>Pseudomonadota</taxon>
        <taxon>Alphaproteobacteria</taxon>
        <taxon>Maricaulales</taxon>
        <taxon>Robiginitomaculaceae</taxon>
        <taxon>Hellea</taxon>
    </lineage>
</organism>
<gene>
    <name evidence="7" type="ORF">ENJ42_06275</name>
</gene>
<comment type="similarity">
    <text evidence="1">Belongs to the EPSP synthase family.</text>
</comment>
<comment type="caution">
    <text evidence="7">The sequence shown here is derived from an EMBL/GenBank/DDBJ whole genome shotgun (WGS) entry which is preliminary data.</text>
</comment>
<sequence>MKTPAITYKPLAPLGGCVRAPGDKSISHRALILAALANGETRIHNILRGDDILATAAAMEAFGAKIKKDSDTLWRVQGCGCDGFKSPAAPVDFGNAGTGVRLVMGAASGFDIQVRYVGDASLSARPMGRILQPLGEMGARFQSNDGKLPVQQTKGGHLQGQSFTPKHASAQIKSAILLAGLQANGVTEVVEKTLTRDHTENMLRAFGVTIDQTPMGQGQKVRLHGPATL</sequence>